<proteinExistence type="predicted"/>
<gene>
    <name evidence="1" type="ORF">ACIBP4_04570</name>
</gene>
<accession>A0ABW7ZFD5</accession>
<organism evidence="1 2">
    <name type="scientific">Micromonospora maritima</name>
    <dbReference type="NCBI Taxonomy" id="986711"/>
    <lineage>
        <taxon>Bacteria</taxon>
        <taxon>Bacillati</taxon>
        <taxon>Actinomycetota</taxon>
        <taxon>Actinomycetes</taxon>
        <taxon>Micromonosporales</taxon>
        <taxon>Micromonosporaceae</taxon>
        <taxon>Micromonospora</taxon>
    </lineage>
</organism>
<comment type="caution">
    <text evidence="1">The sequence shown here is derived from an EMBL/GenBank/DDBJ whole genome shotgun (WGS) entry which is preliminary data.</text>
</comment>
<dbReference type="RefSeq" id="WP_396768545.1">
    <property type="nucleotide sequence ID" value="NZ_JBITLA010000002.1"/>
</dbReference>
<dbReference type="Proteomes" id="UP001612812">
    <property type="component" value="Unassembled WGS sequence"/>
</dbReference>
<keyword evidence="2" id="KW-1185">Reference proteome</keyword>
<sequence length="259" mass="28816">MDYLIQNLVTDAEVLARYGLTAEEYRDAMPAAIEAARGSMSASNAGRRQFLLDILEALLEAGLVDSVTKPQYGDDTIYRLAVPGFGDVAIIQKGCPDGAHSSIRWSVPDWARETYLWWLCDSMKAEPGEHIAKGIQRMRSRVLDPADRTVDGVIFHNHLCGTPKRRCPKQDRAVRIGGLLVPPPCIYILPDSSNPNARDLNWTGTQQRFFPGVLLGLFGIERQTLPAYLGHVGFQRKNGEVRTTISARFGVGRSTTYRR</sequence>
<protein>
    <submittedName>
        <fullName evidence="1">Uncharacterized protein</fullName>
    </submittedName>
</protein>
<evidence type="ECO:0000313" key="2">
    <source>
        <dbReference type="Proteomes" id="UP001612812"/>
    </source>
</evidence>
<dbReference type="EMBL" id="JBITLE010000001">
    <property type="protein sequence ID" value="MFI7261569.1"/>
    <property type="molecule type" value="Genomic_DNA"/>
</dbReference>
<reference evidence="1 2" key="1">
    <citation type="submission" date="2024-10" db="EMBL/GenBank/DDBJ databases">
        <title>The Natural Products Discovery Center: Release of the First 8490 Sequenced Strains for Exploring Actinobacteria Biosynthetic Diversity.</title>
        <authorList>
            <person name="Kalkreuter E."/>
            <person name="Kautsar S.A."/>
            <person name="Yang D."/>
            <person name="Bader C.D."/>
            <person name="Teijaro C.N."/>
            <person name="Fluegel L."/>
            <person name="Davis C.M."/>
            <person name="Simpson J.R."/>
            <person name="Lauterbach L."/>
            <person name="Steele A.D."/>
            <person name="Gui C."/>
            <person name="Meng S."/>
            <person name="Li G."/>
            <person name="Viehrig K."/>
            <person name="Ye F."/>
            <person name="Su P."/>
            <person name="Kiefer A.F."/>
            <person name="Nichols A."/>
            <person name="Cepeda A.J."/>
            <person name="Yan W."/>
            <person name="Fan B."/>
            <person name="Jiang Y."/>
            <person name="Adhikari A."/>
            <person name="Zheng C.-J."/>
            <person name="Schuster L."/>
            <person name="Cowan T.M."/>
            <person name="Smanski M.J."/>
            <person name="Chevrette M.G."/>
            <person name="De Carvalho L.P.S."/>
            <person name="Shen B."/>
        </authorList>
    </citation>
    <scope>NUCLEOTIDE SEQUENCE [LARGE SCALE GENOMIC DNA]</scope>
    <source>
        <strain evidence="1 2">NPDC049845</strain>
    </source>
</reference>
<evidence type="ECO:0000313" key="1">
    <source>
        <dbReference type="EMBL" id="MFI7261569.1"/>
    </source>
</evidence>
<name>A0ABW7ZFD5_9ACTN</name>